<feature type="region of interest" description="Disordered" evidence="5">
    <location>
        <begin position="329"/>
        <end position="348"/>
    </location>
</feature>
<dbReference type="PANTHER" id="PTHR30146">
    <property type="entry name" value="LACI-RELATED TRANSCRIPTIONAL REPRESSOR"/>
    <property type="match status" value="1"/>
</dbReference>
<dbReference type="CDD" id="cd01392">
    <property type="entry name" value="HTH_LacI"/>
    <property type="match status" value="1"/>
</dbReference>
<name>A0A561BR00_9ACTN</name>
<keyword evidence="1" id="KW-0678">Repressor</keyword>
<dbReference type="InterPro" id="IPR000843">
    <property type="entry name" value="HTH_LacI"/>
</dbReference>
<evidence type="ECO:0000256" key="5">
    <source>
        <dbReference type="SAM" id="MobiDB-lite"/>
    </source>
</evidence>
<accession>A0A561BR00</accession>
<dbReference type="Proteomes" id="UP000318380">
    <property type="component" value="Unassembled WGS sequence"/>
</dbReference>
<comment type="caution">
    <text evidence="7">The sequence shown here is derived from an EMBL/GenBank/DDBJ whole genome shotgun (WGS) entry which is preliminary data.</text>
</comment>
<dbReference type="OrthoDB" id="37081at2"/>
<gene>
    <name evidence="7" type="ORF">FB561_2392</name>
</gene>
<dbReference type="InterPro" id="IPR010982">
    <property type="entry name" value="Lambda_DNA-bd_dom_sf"/>
</dbReference>
<dbReference type="Pfam" id="PF13377">
    <property type="entry name" value="Peripla_BP_3"/>
    <property type="match status" value="1"/>
</dbReference>
<feature type="domain" description="HTH lacI-type" evidence="6">
    <location>
        <begin position="6"/>
        <end position="60"/>
    </location>
</feature>
<evidence type="ECO:0000256" key="4">
    <source>
        <dbReference type="ARBA" id="ARBA00023163"/>
    </source>
</evidence>
<evidence type="ECO:0000313" key="8">
    <source>
        <dbReference type="Proteomes" id="UP000318380"/>
    </source>
</evidence>
<protein>
    <submittedName>
        <fullName evidence="7">LacI family transcriptional regulator</fullName>
    </submittedName>
</protein>
<evidence type="ECO:0000259" key="6">
    <source>
        <dbReference type="PROSITE" id="PS50932"/>
    </source>
</evidence>
<evidence type="ECO:0000256" key="2">
    <source>
        <dbReference type="ARBA" id="ARBA00023015"/>
    </source>
</evidence>
<organism evidence="7 8">
    <name type="scientific">Kribbella amoyensis</name>
    <dbReference type="NCBI Taxonomy" id="996641"/>
    <lineage>
        <taxon>Bacteria</taxon>
        <taxon>Bacillati</taxon>
        <taxon>Actinomycetota</taxon>
        <taxon>Actinomycetes</taxon>
        <taxon>Propionibacteriales</taxon>
        <taxon>Kribbellaceae</taxon>
        <taxon>Kribbella</taxon>
    </lineage>
</organism>
<dbReference type="InterPro" id="IPR028082">
    <property type="entry name" value="Peripla_BP_I"/>
</dbReference>
<feature type="compositionally biased region" description="Basic residues" evidence="5">
    <location>
        <begin position="339"/>
        <end position="348"/>
    </location>
</feature>
<dbReference type="EMBL" id="VIVK01000001">
    <property type="protein sequence ID" value="TWD81281.1"/>
    <property type="molecule type" value="Genomic_DNA"/>
</dbReference>
<dbReference type="Gene3D" id="1.10.260.40">
    <property type="entry name" value="lambda repressor-like DNA-binding domains"/>
    <property type="match status" value="1"/>
</dbReference>
<evidence type="ECO:0000256" key="3">
    <source>
        <dbReference type="ARBA" id="ARBA00023125"/>
    </source>
</evidence>
<dbReference type="PANTHER" id="PTHR30146:SF148">
    <property type="entry name" value="HTH-TYPE TRANSCRIPTIONAL REPRESSOR PURR-RELATED"/>
    <property type="match status" value="1"/>
</dbReference>
<dbReference type="Gene3D" id="3.40.50.2300">
    <property type="match status" value="2"/>
</dbReference>
<proteinExistence type="predicted"/>
<dbReference type="Pfam" id="PF00356">
    <property type="entry name" value="LacI"/>
    <property type="match status" value="1"/>
</dbReference>
<sequence length="348" mass="37384">MGERPPTSRDLARLAGVSQATVSRVLTNNPRVSPDTRARVLQVLAETNYTPNALARAMKTGRTDTIGVFMTRVTSPFHAALLDEIGRRLSEAGLHMILWNIEHDPEESVAEVVQQRLVDGFILTSATYDSRLHAAAVASGTPTVLLHRGIDGLDCDQVVGDNWQGAYDAGRYLVEAGHRDIGLVTLAHTGNTSRDRDLGFRAALDDAGVKIKTSNVVTTGVGHADGHAAAQKLLSRAKPPTAIYTVTDLLAFGLLDGARARGVQVPDDVWLIGFDNTDLASWEAFDLTTVDQPVHAIVEAGLTLLRQRIADPARPTTTQLLPCPLVIRGSTANTPAKPTGKKSRTRTD</sequence>
<dbReference type="GO" id="GO:0000976">
    <property type="term" value="F:transcription cis-regulatory region binding"/>
    <property type="evidence" value="ECO:0007669"/>
    <property type="project" value="TreeGrafter"/>
</dbReference>
<evidence type="ECO:0000313" key="7">
    <source>
        <dbReference type="EMBL" id="TWD81281.1"/>
    </source>
</evidence>
<evidence type="ECO:0000256" key="1">
    <source>
        <dbReference type="ARBA" id="ARBA00022491"/>
    </source>
</evidence>
<dbReference type="SUPFAM" id="SSF47413">
    <property type="entry name" value="lambda repressor-like DNA-binding domains"/>
    <property type="match status" value="1"/>
</dbReference>
<keyword evidence="8" id="KW-1185">Reference proteome</keyword>
<dbReference type="SUPFAM" id="SSF53822">
    <property type="entry name" value="Periplasmic binding protein-like I"/>
    <property type="match status" value="1"/>
</dbReference>
<dbReference type="SMART" id="SM00354">
    <property type="entry name" value="HTH_LACI"/>
    <property type="match status" value="1"/>
</dbReference>
<dbReference type="AlphaFoldDB" id="A0A561BR00"/>
<dbReference type="RefSeq" id="WP_145805996.1">
    <property type="nucleotide sequence ID" value="NZ_VIVK01000001.1"/>
</dbReference>
<dbReference type="GO" id="GO:0003700">
    <property type="term" value="F:DNA-binding transcription factor activity"/>
    <property type="evidence" value="ECO:0007669"/>
    <property type="project" value="TreeGrafter"/>
</dbReference>
<reference evidence="7 8" key="1">
    <citation type="submission" date="2019-06" db="EMBL/GenBank/DDBJ databases">
        <title>Sequencing the genomes of 1000 actinobacteria strains.</title>
        <authorList>
            <person name="Klenk H.-P."/>
        </authorList>
    </citation>
    <scope>NUCLEOTIDE SEQUENCE [LARGE SCALE GENOMIC DNA]</scope>
    <source>
        <strain evidence="7 8">DSM 24683</strain>
    </source>
</reference>
<keyword evidence="2" id="KW-0805">Transcription regulation</keyword>
<keyword evidence="3" id="KW-0238">DNA-binding</keyword>
<dbReference type="CDD" id="cd06278">
    <property type="entry name" value="PBP1_LacI-like"/>
    <property type="match status" value="1"/>
</dbReference>
<dbReference type="PROSITE" id="PS50932">
    <property type="entry name" value="HTH_LACI_2"/>
    <property type="match status" value="1"/>
</dbReference>
<keyword evidence="4" id="KW-0804">Transcription</keyword>
<dbReference type="InterPro" id="IPR046335">
    <property type="entry name" value="LacI/GalR-like_sensor"/>
</dbReference>